<keyword evidence="1" id="KW-0677">Repeat</keyword>
<dbReference type="Gene3D" id="3.30.1370.10">
    <property type="entry name" value="K Homology domain, type 1"/>
    <property type="match status" value="3"/>
</dbReference>
<feature type="compositionally biased region" description="Basic and acidic residues" evidence="3">
    <location>
        <begin position="231"/>
        <end position="244"/>
    </location>
</feature>
<dbReference type="CDD" id="cd22434">
    <property type="entry name" value="KH-I_HNRNPK_rpt3"/>
    <property type="match status" value="1"/>
</dbReference>
<evidence type="ECO:0000313" key="7">
    <source>
        <dbReference type="RefSeq" id="XP_022242052.1"/>
    </source>
</evidence>
<dbReference type="CDD" id="cd22433">
    <property type="entry name" value="KH-I_HNRNPK_rpt2"/>
    <property type="match status" value="1"/>
</dbReference>
<accession>A0ABM1SEJ7</accession>
<evidence type="ECO:0000256" key="2">
    <source>
        <dbReference type="PROSITE-ProRule" id="PRU00117"/>
    </source>
</evidence>
<dbReference type="RefSeq" id="XP_022242052.1">
    <property type="nucleotide sequence ID" value="XM_022386344.1"/>
</dbReference>
<feature type="compositionally biased region" description="Gly residues" evidence="3">
    <location>
        <begin position="290"/>
        <end position="299"/>
    </location>
</feature>
<dbReference type="InterPro" id="IPR036612">
    <property type="entry name" value="KH_dom_type_1_sf"/>
</dbReference>
<protein>
    <submittedName>
        <fullName evidence="6 7">Heterogeneous nuclear ribonucleoprotein K-like isoform X1</fullName>
    </submittedName>
</protein>
<dbReference type="InterPro" id="IPR004087">
    <property type="entry name" value="KH_dom"/>
</dbReference>
<dbReference type="RefSeq" id="XP_022242053.1">
    <property type="nucleotide sequence ID" value="XM_022386345.1"/>
</dbReference>
<dbReference type="GeneID" id="106459801"/>
<feature type="domain" description="K Homology" evidence="4">
    <location>
        <begin position="108"/>
        <end position="179"/>
    </location>
</feature>
<evidence type="ECO:0000256" key="3">
    <source>
        <dbReference type="SAM" id="MobiDB-lite"/>
    </source>
</evidence>
<evidence type="ECO:0000313" key="10">
    <source>
        <dbReference type="RefSeq" id="XP_022242055.1"/>
    </source>
</evidence>
<dbReference type="CDD" id="cd22432">
    <property type="entry name" value="KH-I_HNRNPK_rpt1"/>
    <property type="match status" value="1"/>
</dbReference>
<dbReference type="InterPro" id="IPR004088">
    <property type="entry name" value="KH_dom_type_1"/>
</dbReference>
<evidence type="ECO:0000259" key="4">
    <source>
        <dbReference type="SMART" id="SM00322"/>
    </source>
</evidence>
<dbReference type="SUPFAM" id="SSF54791">
    <property type="entry name" value="Eukaryotic type KH-domain (KH-domain type I)"/>
    <property type="match status" value="3"/>
</dbReference>
<feature type="compositionally biased region" description="Basic and acidic residues" evidence="3">
    <location>
        <begin position="1"/>
        <end position="13"/>
    </location>
</feature>
<evidence type="ECO:0000313" key="9">
    <source>
        <dbReference type="RefSeq" id="XP_022242054.1"/>
    </source>
</evidence>
<reference evidence="6 7" key="1">
    <citation type="submission" date="2025-05" db="UniProtKB">
        <authorList>
            <consortium name="RefSeq"/>
        </authorList>
    </citation>
    <scope>IDENTIFICATION</scope>
    <source>
        <tissue evidence="6 7">Muscle</tissue>
    </source>
</reference>
<proteinExistence type="predicted"/>
<dbReference type="Proteomes" id="UP000694941">
    <property type="component" value="Unplaced"/>
</dbReference>
<keyword evidence="5" id="KW-1185">Reference proteome</keyword>
<organism evidence="5 7">
    <name type="scientific">Limulus polyphemus</name>
    <name type="common">Atlantic horseshoe crab</name>
    <dbReference type="NCBI Taxonomy" id="6850"/>
    <lineage>
        <taxon>Eukaryota</taxon>
        <taxon>Metazoa</taxon>
        <taxon>Ecdysozoa</taxon>
        <taxon>Arthropoda</taxon>
        <taxon>Chelicerata</taxon>
        <taxon>Merostomata</taxon>
        <taxon>Xiphosura</taxon>
        <taxon>Limulidae</taxon>
        <taxon>Limulus</taxon>
    </lineage>
</organism>
<dbReference type="Pfam" id="PF00013">
    <property type="entry name" value="KH_1"/>
    <property type="match status" value="3"/>
</dbReference>
<evidence type="ECO:0000256" key="1">
    <source>
        <dbReference type="ARBA" id="ARBA00022737"/>
    </source>
</evidence>
<dbReference type="PROSITE" id="PS50084">
    <property type="entry name" value="KH_TYPE_1"/>
    <property type="match status" value="3"/>
</dbReference>
<name>A0ABM1SEJ7_LIMPO</name>
<feature type="region of interest" description="Disordered" evidence="3">
    <location>
        <begin position="212"/>
        <end position="306"/>
    </location>
</feature>
<evidence type="ECO:0000313" key="8">
    <source>
        <dbReference type="RefSeq" id="XP_022242053.1"/>
    </source>
</evidence>
<gene>
    <name evidence="6 7 8 9 10" type="primary">LOC106459801</name>
</gene>
<feature type="domain" description="K Homology" evidence="4">
    <location>
        <begin position="314"/>
        <end position="384"/>
    </location>
</feature>
<dbReference type="PANTHER" id="PTHR10288">
    <property type="entry name" value="KH DOMAIN CONTAINING RNA BINDING PROTEIN"/>
    <property type="match status" value="1"/>
</dbReference>
<dbReference type="RefSeq" id="XP_013774914.1">
    <property type="nucleotide sequence ID" value="XM_013919460.2"/>
</dbReference>
<sequence>MTEYEGSMKRPSEDELESEMVSKRPKNTGPSIDARFLIQSKNAGAIIGKAGSNINRLRKDYKASVTVPDCPGPERILTIVADVDTVGDILLDIIPKLEDYTHHRTMNFECELRMLLHQSHAGCVIGRAGFRIKELREKTGASVKIYTSCCPMSTERIVQMTGTPSVVVRCIKEIFNLISETPIKGFNQPYDPHNYDEEFAPEYGGYGEPGRGRSAPVGRGFRPGGIGPSPRDWRDMDRGPDIHPVRQSLANRSPWRGPMRGREDGFGDGPSRRGPAPLPFRPPSVANGGAPRGGFGGMDGPPRQSGWMSEDIKVTASAKVNIPREMAGAVIGKGGQRIRQIRRDCGAEINIEDSQPGSNERIITISGNPQEIQMAKFLIQKSMREHGGGGGGGGGGGRRY</sequence>
<dbReference type="RefSeq" id="XP_022242055.1">
    <property type="nucleotide sequence ID" value="XM_022386347.1"/>
</dbReference>
<feature type="region of interest" description="Disordered" evidence="3">
    <location>
        <begin position="1"/>
        <end position="28"/>
    </location>
</feature>
<dbReference type="RefSeq" id="XP_022242054.1">
    <property type="nucleotide sequence ID" value="XM_022386346.1"/>
</dbReference>
<evidence type="ECO:0000313" key="5">
    <source>
        <dbReference type="Proteomes" id="UP000694941"/>
    </source>
</evidence>
<feature type="domain" description="K Homology" evidence="4">
    <location>
        <begin position="30"/>
        <end position="98"/>
    </location>
</feature>
<keyword evidence="2" id="KW-0694">RNA-binding</keyword>
<dbReference type="SMART" id="SM00322">
    <property type="entry name" value="KH"/>
    <property type="match status" value="3"/>
</dbReference>
<evidence type="ECO:0000313" key="6">
    <source>
        <dbReference type="RefSeq" id="XP_013774914.1"/>
    </source>
</evidence>